<feature type="transmembrane region" description="Helical" evidence="1">
    <location>
        <begin position="21"/>
        <end position="39"/>
    </location>
</feature>
<evidence type="ECO:0000256" key="1">
    <source>
        <dbReference type="SAM" id="Phobius"/>
    </source>
</evidence>
<dbReference type="EMBL" id="CP002113">
    <property type="protein sequence ID" value="AEK24226.1"/>
    <property type="molecule type" value="Genomic_DNA"/>
</dbReference>
<dbReference type="Proteomes" id="UP000008895">
    <property type="component" value="Chromosome"/>
</dbReference>
<gene>
    <name evidence="2" type="ordered locus">Ccan_21100</name>
</gene>
<accession>F9YUI9</accession>
<reference evidence="2 3" key="1">
    <citation type="journal article" date="2011" name="J. Bacteriol.">
        <title>Complete genome sequence of the dog commensal and human pathogen Capnocytophaga canimorsus strain 5.</title>
        <authorList>
            <person name="Manfredi P."/>
            <person name="Pagni M."/>
            <person name="Cornelis G.R."/>
        </authorList>
    </citation>
    <scope>NUCLEOTIDE SEQUENCE [LARGE SCALE GENOMIC DNA]</scope>
    <source>
        <strain evidence="3">5</strain>
    </source>
</reference>
<proteinExistence type="predicted"/>
<dbReference type="AlphaFoldDB" id="F9YUI9"/>
<evidence type="ECO:0000313" key="2">
    <source>
        <dbReference type="EMBL" id="AEK24226.1"/>
    </source>
</evidence>
<name>F9YUI9_CAPCC</name>
<protein>
    <submittedName>
        <fullName evidence="2">Uncharacterized protein</fullName>
    </submittedName>
</protein>
<sequence length="41" mass="5018">MIKYSQSFVGVKNVLPLHWEVKYFLSLFIIYLFLKIQLLER</sequence>
<organism evidence="2 3">
    <name type="scientific">Capnocytophaga canimorsus (strain 5)</name>
    <dbReference type="NCBI Taxonomy" id="860228"/>
    <lineage>
        <taxon>Bacteria</taxon>
        <taxon>Pseudomonadati</taxon>
        <taxon>Bacteroidota</taxon>
        <taxon>Flavobacteriia</taxon>
        <taxon>Flavobacteriales</taxon>
        <taxon>Flavobacteriaceae</taxon>
        <taxon>Capnocytophaga</taxon>
    </lineage>
</organism>
<dbReference type="HOGENOM" id="CLU_3267359_0_0_10"/>
<keyword evidence="1" id="KW-1133">Transmembrane helix</keyword>
<keyword evidence="1" id="KW-0812">Transmembrane</keyword>
<keyword evidence="1" id="KW-0472">Membrane</keyword>
<dbReference type="KEGG" id="ccm:Ccan_21100"/>
<keyword evidence="3" id="KW-1185">Reference proteome</keyword>
<evidence type="ECO:0000313" key="3">
    <source>
        <dbReference type="Proteomes" id="UP000008895"/>
    </source>
</evidence>